<comment type="caution">
    <text evidence="2">The sequence shown here is derived from an EMBL/GenBank/DDBJ whole genome shotgun (WGS) entry which is preliminary data.</text>
</comment>
<keyword evidence="1" id="KW-0732">Signal</keyword>
<sequence>MMILALSLRISWPSTFLGVVASADIRIQEVPPGSITGCPPSLTVFLSPRRLTPERRIKADNRTGMWRIWIDLRCRAGKLTACLHCRRLD</sequence>
<name>A0A7C8MBC2_9PLEO</name>
<dbReference type="AlphaFoldDB" id="A0A7C8MBC2"/>
<proteinExistence type="predicted"/>
<evidence type="ECO:0000256" key="1">
    <source>
        <dbReference type="SAM" id="SignalP"/>
    </source>
</evidence>
<gene>
    <name evidence="2" type="ORF">BDV95DRAFT_579485</name>
</gene>
<dbReference type="EMBL" id="JAADJZ010000018">
    <property type="protein sequence ID" value="KAF2868842.1"/>
    <property type="molecule type" value="Genomic_DNA"/>
</dbReference>
<keyword evidence="3" id="KW-1185">Reference proteome</keyword>
<organism evidence="2 3">
    <name type="scientific">Massariosphaeria phaeospora</name>
    <dbReference type="NCBI Taxonomy" id="100035"/>
    <lineage>
        <taxon>Eukaryota</taxon>
        <taxon>Fungi</taxon>
        <taxon>Dikarya</taxon>
        <taxon>Ascomycota</taxon>
        <taxon>Pezizomycotina</taxon>
        <taxon>Dothideomycetes</taxon>
        <taxon>Pleosporomycetidae</taxon>
        <taxon>Pleosporales</taxon>
        <taxon>Pleosporales incertae sedis</taxon>
        <taxon>Massariosphaeria</taxon>
    </lineage>
</organism>
<protein>
    <recommendedName>
        <fullName evidence="4">Secreted protein</fullName>
    </recommendedName>
</protein>
<accession>A0A7C8MBC2</accession>
<evidence type="ECO:0000313" key="3">
    <source>
        <dbReference type="Proteomes" id="UP000481861"/>
    </source>
</evidence>
<reference evidence="2 3" key="1">
    <citation type="submission" date="2020-01" db="EMBL/GenBank/DDBJ databases">
        <authorList>
            <consortium name="DOE Joint Genome Institute"/>
            <person name="Haridas S."/>
            <person name="Albert R."/>
            <person name="Binder M."/>
            <person name="Bloem J."/>
            <person name="Labutti K."/>
            <person name="Salamov A."/>
            <person name="Andreopoulos B."/>
            <person name="Baker S.E."/>
            <person name="Barry K."/>
            <person name="Bills G."/>
            <person name="Bluhm B.H."/>
            <person name="Cannon C."/>
            <person name="Castanera R."/>
            <person name="Culley D.E."/>
            <person name="Daum C."/>
            <person name="Ezra D."/>
            <person name="Gonzalez J.B."/>
            <person name="Henrissat B."/>
            <person name="Kuo A."/>
            <person name="Liang C."/>
            <person name="Lipzen A."/>
            <person name="Lutzoni F."/>
            <person name="Magnuson J."/>
            <person name="Mondo S."/>
            <person name="Nolan M."/>
            <person name="Ohm R."/>
            <person name="Pangilinan J."/>
            <person name="Park H.-J.H."/>
            <person name="Ramirez L."/>
            <person name="Alfaro M."/>
            <person name="Sun H."/>
            <person name="Tritt A."/>
            <person name="Yoshinaga Y."/>
            <person name="Zwiers L.-H.L."/>
            <person name="Turgeon B.G."/>
            <person name="Goodwin S.B."/>
            <person name="Spatafora J.W."/>
            <person name="Crous P.W."/>
            <person name="Grigoriev I.V."/>
        </authorList>
    </citation>
    <scope>NUCLEOTIDE SEQUENCE [LARGE SCALE GENOMIC DNA]</scope>
    <source>
        <strain evidence="2 3">CBS 611.86</strain>
    </source>
</reference>
<dbReference type="Proteomes" id="UP000481861">
    <property type="component" value="Unassembled WGS sequence"/>
</dbReference>
<evidence type="ECO:0008006" key="4">
    <source>
        <dbReference type="Google" id="ProtNLM"/>
    </source>
</evidence>
<feature type="signal peptide" evidence="1">
    <location>
        <begin position="1"/>
        <end position="22"/>
    </location>
</feature>
<feature type="chain" id="PRO_5028963010" description="Secreted protein" evidence="1">
    <location>
        <begin position="23"/>
        <end position="89"/>
    </location>
</feature>
<evidence type="ECO:0000313" key="2">
    <source>
        <dbReference type="EMBL" id="KAF2868842.1"/>
    </source>
</evidence>